<accession>X1F4S5</accession>
<name>X1F4S5_9ZZZZ</name>
<evidence type="ECO:0000313" key="1">
    <source>
        <dbReference type="EMBL" id="GAH15798.1"/>
    </source>
</evidence>
<evidence type="ECO:0008006" key="2">
    <source>
        <dbReference type="Google" id="ProtNLM"/>
    </source>
</evidence>
<dbReference type="EMBL" id="BART01031574">
    <property type="protein sequence ID" value="GAH15798.1"/>
    <property type="molecule type" value="Genomic_DNA"/>
</dbReference>
<gene>
    <name evidence="1" type="ORF">S01H4_54820</name>
</gene>
<proteinExistence type="predicted"/>
<feature type="non-terminal residue" evidence="1">
    <location>
        <position position="1"/>
    </location>
</feature>
<dbReference type="InterPro" id="IPR058240">
    <property type="entry name" value="rSAM_sf"/>
</dbReference>
<comment type="caution">
    <text evidence="1">The sequence shown here is derived from an EMBL/GenBank/DDBJ whole genome shotgun (WGS) entry which is preliminary data.</text>
</comment>
<dbReference type="InterPro" id="IPR013785">
    <property type="entry name" value="Aldolase_TIM"/>
</dbReference>
<protein>
    <recommendedName>
        <fullName evidence="2">Radical SAM core domain-containing protein</fullName>
    </recommendedName>
</protein>
<dbReference type="Gene3D" id="3.20.20.70">
    <property type="entry name" value="Aldolase class I"/>
    <property type="match status" value="1"/>
</dbReference>
<dbReference type="SUPFAM" id="SSF102114">
    <property type="entry name" value="Radical SAM enzymes"/>
    <property type="match status" value="1"/>
</dbReference>
<dbReference type="AlphaFoldDB" id="X1F4S5"/>
<sequence>EDKDFNQEWLRMQLDTEVVKRLVDELAGSGAERIRYTGGGEPFMHPDIMELLEYTKKRGEYIQHPIQR</sequence>
<organism evidence="1">
    <name type="scientific">marine sediment metagenome</name>
    <dbReference type="NCBI Taxonomy" id="412755"/>
    <lineage>
        <taxon>unclassified sequences</taxon>
        <taxon>metagenomes</taxon>
        <taxon>ecological metagenomes</taxon>
    </lineage>
</organism>
<reference evidence="1" key="1">
    <citation type="journal article" date="2014" name="Front. Microbiol.">
        <title>High frequency of phylogenetically diverse reductive dehalogenase-homologous genes in deep subseafloor sedimentary metagenomes.</title>
        <authorList>
            <person name="Kawai M."/>
            <person name="Futagami T."/>
            <person name="Toyoda A."/>
            <person name="Takaki Y."/>
            <person name="Nishi S."/>
            <person name="Hori S."/>
            <person name="Arai W."/>
            <person name="Tsubouchi T."/>
            <person name="Morono Y."/>
            <person name="Uchiyama I."/>
            <person name="Ito T."/>
            <person name="Fujiyama A."/>
            <person name="Inagaki F."/>
            <person name="Takami H."/>
        </authorList>
    </citation>
    <scope>NUCLEOTIDE SEQUENCE</scope>
    <source>
        <strain evidence="1">Expedition CK06-06</strain>
    </source>
</reference>